<keyword evidence="2" id="KW-1133">Transmembrane helix</keyword>
<keyword evidence="2" id="KW-0812">Transmembrane</keyword>
<reference evidence="3" key="2">
    <citation type="submission" date="2021-01" db="EMBL/GenBank/DDBJ databases">
        <authorList>
            <person name="Schikora-Tamarit M.A."/>
        </authorList>
    </citation>
    <scope>NUCLEOTIDE SEQUENCE</scope>
    <source>
        <strain evidence="3">NCAIM Y.01608</strain>
    </source>
</reference>
<keyword evidence="4" id="KW-1185">Reference proteome</keyword>
<sequence length="146" mass="15606">MPYSPSLFGLSLDDMLLSALSLAEYVILEMSTAPLALVYALAVVRPERKSWSGLTLEFMVLVAESVALLRMRPMSITLLASYAPRTVVPGVEEACRLLMVVRPERTSSKSYTSWRADLAVAGAGLRSTDDAASCDSSASPPSTSSS</sequence>
<comment type="caution">
    <text evidence="3">The sequence shown here is derived from an EMBL/GenBank/DDBJ whole genome shotgun (WGS) entry which is preliminary data.</text>
</comment>
<proteinExistence type="predicted"/>
<name>A0A9P8PTD9_9ASCO</name>
<feature type="compositionally biased region" description="Low complexity" evidence="1">
    <location>
        <begin position="130"/>
        <end position="146"/>
    </location>
</feature>
<keyword evidence="2" id="KW-0472">Membrane</keyword>
<evidence type="ECO:0000313" key="4">
    <source>
        <dbReference type="Proteomes" id="UP000788993"/>
    </source>
</evidence>
<accession>A0A9P8PTD9</accession>
<feature type="region of interest" description="Disordered" evidence="1">
    <location>
        <begin position="127"/>
        <end position="146"/>
    </location>
</feature>
<evidence type="ECO:0000313" key="3">
    <source>
        <dbReference type="EMBL" id="KAH3678017.1"/>
    </source>
</evidence>
<dbReference type="EMBL" id="JAEUBD010000095">
    <property type="protein sequence ID" value="KAH3678017.1"/>
    <property type="molecule type" value="Genomic_DNA"/>
</dbReference>
<evidence type="ECO:0000256" key="1">
    <source>
        <dbReference type="SAM" id="MobiDB-lite"/>
    </source>
</evidence>
<dbReference type="AlphaFoldDB" id="A0A9P8PTD9"/>
<evidence type="ECO:0000256" key="2">
    <source>
        <dbReference type="SAM" id="Phobius"/>
    </source>
</evidence>
<gene>
    <name evidence="3" type="ORF">OGATHE_000672</name>
</gene>
<feature type="transmembrane region" description="Helical" evidence="2">
    <location>
        <begin position="20"/>
        <end position="42"/>
    </location>
</feature>
<reference evidence="3" key="1">
    <citation type="journal article" date="2021" name="Open Biol.">
        <title>Shared evolutionary footprints suggest mitochondrial oxidative damage underlies multiple complex I losses in fungi.</title>
        <authorList>
            <person name="Schikora-Tamarit M.A."/>
            <person name="Marcet-Houben M."/>
            <person name="Nosek J."/>
            <person name="Gabaldon T."/>
        </authorList>
    </citation>
    <scope>NUCLEOTIDE SEQUENCE</scope>
    <source>
        <strain evidence="3">NCAIM Y.01608</strain>
    </source>
</reference>
<protein>
    <submittedName>
        <fullName evidence="3">Uncharacterized protein</fullName>
    </submittedName>
</protein>
<dbReference type="Proteomes" id="UP000788993">
    <property type="component" value="Unassembled WGS sequence"/>
</dbReference>
<organism evidence="3 4">
    <name type="scientific">Ogataea polymorpha</name>
    <dbReference type="NCBI Taxonomy" id="460523"/>
    <lineage>
        <taxon>Eukaryota</taxon>
        <taxon>Fungi</taxon>
        <taxon>Dikarya</taxon>
        <taxon>Ascomycota</taxon>
        <taxon>Saccharomycotina</taxon>
        <taxon>Pichiomycetes</taxon>
        <taxon>Pichiales</taxon>
        <taxon>Pichiaceae</taxon>
        <taxon>Ogataea</taxon>
    </lineage>
</organism>